<keyword evidence="1" id="KW-0472">Membrane</keyword>
<evidence type="ECO:0000313" key="2">
    <source>
        <dbReference type="EMBL" id="KOY51048.1"/>
    </source>
</evidence>
<evidence type="ECO:0000256" key="1">
    <source>
        <dbReference type="SAM" id="Phobius"/>
    </source>
</evidence>
<organism evidence="2 4">
    <name type="scientific">Polaribacter dokdonensis DSW-5</name>
    <dbReference type="NCBI Taxonomy" id="1300348"/>
    <lineage>
        <taxon>Bacteria</taxon>
        <taxon>Pseudomonadati</taxon>
        <taxon>Bacteroidota</taxon>
        <taxon>Flavobacteriia</taxon>
        <taxon>Flavobacteriales</taxon>
        <taxon>Flavobacteriaceae</taxon>
    </lineage>
</organism>
<feature type="transmembrane region" description="Helical" evidence="1">
    <location>
        <begin position="42"/>
        <end position="59"/>
    </location>
</feature>
<feature type="transmembrane region" description="Helical" evidence="1">
    <location>
        <begin position="97"/>
        <end position="116"/>
    </location>
</feature>
<dbReference type="Proteomes" id="UP000037716">
    <property type="component" value="Unassembled WGS sequence"/>
</dbReference>
<keyword evidence="5" id="KW-1185">Reference proteome</keyword>
<dbReference type="Proteomes" id="UP000183071">
    <property type="component" value="Unassembled WGS sequence"/>
</dbReference>
<evidence type="ECO:0000313" key="4">
    <source>
        <dbReference type="Proteomes" id="UP000037716"/>
    </source>
</evidence>
<dbReference type="OrthoDB" id="977790at2"/>
<dbReference type="RefSeq" id="WP_053973276.1">
    <property type="nucleotide sequence ID" value="NZ_FNUE01000001.1"/>
</dbReference>
<gene>
    <name evidence="2" type="ORF">I602_608</name>
    <name evidence="3" type="ORF">SAMN05444353_1175</name>
</gene>
<accession>A0A0N0UN93</accession>
<reference evidence="3 5" key="2">
    <citation type="submission" date="2016-10" db="EMBL/GenBank/DDBJ databases">
        <authorList>
            <person name="Varghese N."/>
            <person name="Submissions S."/>
        </authorList>
    </citation>
    <scope>NUCLEOTIDE SEQUENCE [LARGE SCALE GENOMIC DNA]</scope>
    <source>
        <strain evidence="3 5">DSW-5</strain>
    </source>
</reference>
<feature type="transmembrane region" description="Helical" evidence="1">
    <location>
        <begin position="150"/>
        <end position="165"/>
    </location>
</feature>
<keyword evidence="1" id="KW-0812">Transmembrane</keyword>
<protein>
    <submittedName>
        <fullName evidence="2">Uncharacterized protein</fullName>
    </submittedName>
</protein>
<reference evidence="2 4" key="1">
    <citation type="submission" date="2015-07" db="EMBL/GenBank/DDBJ databases">
        <title>Genome of Polaribacter dokdonenesis DSW-5, isolated from seawater off Dokdo in Korea.</title>
        <authorList>
            <person name="Yoon K."/>
            <person name="Song J.Y."/>
            <person name="Kim J.F."/>
        </authorList>
    </citation>
    <scope>NUCLEOTIDE SEQUENCE [LARGE SCALE GENOMIC DNA]</scope>
    <source>
        <strain evidence="2 4">DSW-5</strain>
    </source>
</reference>
<feature type="transmembrane region" description="Helical" evidence="1">
    <location>
        <begin position="71"/>
        <end position="91"/>
    </location>
</feature>
<name>A0A0N0UN93_9FLAO</name>
<feature type="transmembrane region" description="Helical" evidence="1">
    <location>
        <begin position="172"/>
        <end position="190"/>
    </location>
</feature>
<proteinExistence type="predicted"/>
<feature type="transmembrane region" description="Helical" evidence="1">
    <location>
        <begin position="128"/>
        <end position="144"/>
    </location>
</feature>
<sequence length="253" mass="29520">MSLLASKSPIYTTFKTLGLLYLFFVVGLFLDSFYMVRITENAQFYANALMLIVFFITFFKVTPRLKEQMVSAVLIGFFGEYLFSILLGMYTYRLENVPHYIPFGHAFVYIAVLCFSKAASIKARRKQIETFLIIAIIIYATLFLVLKNDVFGFVMTVATLFILRNKSKERLFYLTMYASVVVLELVGTYYKCWFWPSTAWSVVPFLPSANPPSGISLFYFLLDLGTLWLYKQRHREAWQRMKDIRKIRLAPKN</sequence>
<dbReference type="PATRIC" id="fig|1300348.6.peg.607"/>
<dbReference type="EMBL" id="FNUE01000001">
    <property type="protein sequence ID" value="SEE19935.1"/>
    <property type="molecule type" value="Genomic_DNA"/>
</dbReference>
<evidence type="ECO:0000313" key="5">
    <source>
        <dbReference type="Proteomes" id="UP000183071"/>
    </source>
</evidence>
<dbReference type="EMBL" id="LGBR01000001">
    <property type="protein sequence ID" value="KOY51048.1"/>
    <property type="molecule type" value="Genomic_DNA"/>
</dbReference>
<feature type="transmembrane region" description="Helical" evidence="1">
    <location>
        <begin position="12"/>
        <end position="30"/>
    </location>
</feature>
<feature type="transmembrane region" description="Helical" evidence="1">
    <location>
        <begin position="210"/>
        <end position="230"/>
    </location>
</feature>
<dbReference type="AlphaFoldDB" id="A0A0N0UN93"/>
<dbReference type="STRING" id="1300348.I602_608"/>
<comment type="caution">
    <text evidence="2">The sequence shown here is derived from an EMBL/GenBank/DDBJ whole genome shotgun (WGS) entry which is preliminary data.</text>
</comment>
<keyword evidence="1" id="KW-1133">Transmembrane helix</keyword>
<evidence type="ECO:0000313" key="3">
    <source>
        <dbReference type="EMBL" id="SEE19935.1"/>
    </source>
</evidence>